<keyword evidence="6" id="KW-0812">Transmembrane</keyword>
<keyword evidence="6" id="KW-1133">Transmembrane helix</keyword>
<dbReference type="PANTHER" id="PTHR43350:SF2">
    <property type="entry name" value="GROES-LIKE ZINC-BINDING ALCOHOL DEHYDROGENASE FAMILY PROTEIN"/>
    <property type="match status" value="1"/>
</dbReference>
<feature type="domain" description="Alcohol dehydrogenase-like C-terminal" evidence="7">
    <location>
        <begin position="27"/>
        <end position="160"/>
    </location>
</feature>
<dbReference type="GO" id="GO:0016491">
    <property type="term" value="F:oxidoreductase activity"/>
    <property type="evidence" value="ECO:0007669"/>
    <property type="project" value="UniProtKB-KW"/>
</dbReference>
<comment type="similarity">
    <text evidence="2">Belongs to the zinc-containing alcohol dehydrogenase family.</text>
</comment>
<evidence type="ECO:0000259" key="7">
    <source>
        <dbReference type="Pfam" id="PF00107"/>
    </source>
</evidence>
<evidence type="ECO:0000256" key="1">
    <source>
        <dbReference type="ARBA" id="ARBA00001947"/>
    </source>
</evidence>
<evidence type="ECO:0000256" key="4">
    <source>
        <dbReference type="ARBA" id="ARBA00022833"/>
    </source>
</evidence>
<keyword evidence="6" id="KW-0472">Membrane</keyword>
<dbReference type="PANTHER" id="PTHR43350">
    <property type="entry name" value="NAD-DEPENDENT ALCOHOL DEHYDROGENASE"/>
    <property type="match status" value="1"/>
</dbReference>
<dbReference type="Proteomes" id="UP000053328">
    <property type="component" value="Unassembled WGS sequence"/>
</dbReference>
<evidence type="ECO:0000256" key="6">
    <source>
        <dbReference type="SAM" id="Phobius"/>
    </source>
</evidence>
<name>A0A0D1YN92_9EURO</name>
<accession>A0A0D1YN92</accession>
<dbReference type="EMBL" id="KN847495">
    <property type="protein sequence ID" value="KIW16506.1"/>
    <property type="molecule type" value="Genomic_DNA"/>
</dbReference>
<keyword evidence="4" id="KW-0862">Zinc</keyword>
<comment type="cofactor">
    <cofactor evidence="1">
        <name>Zn(2+)</name>
        <dbReference type="ChEBI" id="CHEBI:29105"/>
    </cofactor>
</comment>
<feature type="transmembrane region" description="Helical" evidence="6">
    <location>
        <begin position="115"/>
        <end position="135"/>
    </location>
</feature>
<keyword evidence="3" id="KW-0479">Metal-binding</keyword>
<dbReference type="OrthoDB" id="1560166at2759"/>
<reference evidence="8 9" key="1">
    <citation type="submission" date="2015-01" db="EMBL/GenBank/DDBJ databases">
        <title>The Genome Sequence of Exophiala spinifera CBS89968.</title>
        <authorList>
            <consortium name="The Broad Institute Genomics Platform"/>
            <person name="Cuomo C."/>
            <person name="de Hoog S."/>
            <person name="Gorbushina A."/>
            <person name="Stielow B."/>
            <person name="Teixiera M."/>
            <person name="Abouelleil A."/>
            <person name="Chapman S.B."/>
            <person name="Priest M."/>
            <person name="Young S.K."/>
            <person name="Wortman J."/>
            <person name="Nusbaum C."/>
            <person name="Birren B."/>
        </authorList>
    </citation>
    <scope>NUCLEOTIDE SEQUENCE [LARGE SCALE GENOMIC DNA]</scope>
    <source>
        <strain evidence="8 9">CBS 89968</strain>
    </source>
</reference>
<evidence type="ECO:0000313" key="9">
    <source>
        <dbReference type="Proteomes" id="UP000053328"/>
    </source>
</evidence>
<dbReference type="GeneID" id="27333644"/>
<protein>
    <recommendedName>
        <fullName evidence="7">Alcohol dehydrogenase-like C-terminal domain-containing protein</fullName>
    </recommendedName>
</protein>
<evidence type="ECO:0000256" key="3">
    <source>
        <dbReference type="ARBA" id="ARBA00022723"/>
    </source>
</evidence>
<dbReference type="InterPro" id="IPR013149">
    <property type="entry name" value="ADH-like_C"/>
</dbReference>
<dbReference type="RefSeq" id="XP_016236722.1">
    <property type="nucleotide sequence ID" value="XM_016380895.1"/>
</dbReference>
<dbReference type="GO" id="GO:0046872">
    <property type="term" value="F:metal ion binding"/>
    <property type="evidence" value="ECO:0007669"/>
    <property type="project" value="UniProtKB-KW"/>
</dbReference>
<keyword evidence="9" id="KW-1185">Reference proteome</keyword>
<sequence>MQTGAGTVTELGQARASDKLAIIGLGGVGLAAVMAARHRGCRIIIGIDRVEARLDLARSLGATHTINTSTVGGGLEQAVRDITSGSGTTITIDATGVVPLIQQGLEFTANQGKMILLGVAPMTAALQVALVSFMVTGKQSFGSMEGGVRPSDYVPRMIQWHRQGNFPIDKLVKYYKVEEFEKAIHDMEQGTTVKPILLW</sequence>
<evidence type="ECO:0000256" key="5">
    <source>
        <dbReference type="ARBA" id="ARBA00023002"/>
    </source>
</evidence>
<feature type="transmembrane region" description="Helical" evidence="6">
    <location>
        <begin position="20"/>
        <end position="36"/>
    </location>
</feature>
<dbReference type="AlphaFoldDB" id="A0A0D1YN92"/>
<dbReference type="InterPro" id="IPR036291">
    <property type="entry name" value="NAD(P)-bd_dom_sf"/>
</dbReference>
<dbReference type="Pfam" id="PF00107">
    <property type="entry name" value="ADH_zinc_N"/>
    <property type="match status" value="1"/>
</dbReference>
<dbReference type="SUPFAM" id="SSF51735">
    <property type="entry name" value="NAD(P)-binding Rossmann-fold domains"/>
    <property type="match status" value="1"/>
</dbReference>
<dbReference type="Gene3D" id="3.90.180.10">
    <property type="entry name" value="Medium-chain alcohol dehydrogenases, catalytic domain"/>
    <property type="match status" value="1"/>
</dbReference>
<evidence type="ECO:0000256" key="2">
    <source>
        <dbReference type="ARBA" id="ARBA00008072"/>
    </source>
</evidence>
<organism evidence="8 9">
    <name type="scientific">Exophiala spinifera</name>
    <dbReference type="NCBI Taxonomy" id="91928"/>
    <lineage>
        <taxon>Eukaryota</taxon>
        <taxon>Fungi</taxon>
        <taxon>Dikarya</taxon>
        <taxon>Ascomycota</taxon>
        <taxon>Pezizomycotina</taxon>
        <taxon>Eurotiomycetes</taxon>
        <taxon>Chaetothyriomycetidae</taxon>
        <taxon>Chaetothyriales</taxon>
        <taxon>Herpotrichiellaceae</taxon>
        <taxon>Exophiala</taxon>
    </lineage>
</organism>
<dbReference type="Gene3D" id="3.40.50.720">
    <property type="entry name" value="NAD(P)-binding Rossmann-like Domain"/>
    <property type="match status" value="1"/>
</dbReference>
<keyword evidence="5" id="KW-0560">Oxidoreductase</keyword>
<proteinExistence type="inferred from homology"/>
<gene>
    <name evidence="8" type="ORF">PV08_06561</name>
</gene>
<dbReference type="STRING" id="91928.A0A0D1YN92"/>
<evidence type="ECO:0000313" key="8">
    <source>
        <dbReference type="EMBL" id="KIW16506.1"/>
    </source>
</evidence>
<dbReference type="VEuPathDB" id="FungiDB:PV08_06561"/>
<dbReference type="HOGENOM" id="CLU_026673_14_3_1"/>